<evidence type="ECO:0000313" key="5">
    <source>
        <dbReference type="Proteomes" id="UP000743370"/>
    </source>
</evidence>
<dbReference type="Pfam" id="PF23609">
    <property type="entry name" value="Beta-prop_EIPR1"/>
    <property type="match status" value="1"/>
</dbReference>
<evidence type="ECO:0000256" key="2">
    <source>
        <dbReference type="ARBA" id="ARBA00022737"/>
    </source>
</evidence>
<proteinExistence type="predicted"/>
<name>A0A8T0KNU5_PHAAN</name>
<dbReference type="GO" id="GO:0016567">
    <property type="term" value="P:protein ubiquitination"/>
    <property type="evidence" value="ECO:0007669"/>
    <property type="project" value="TreeGrafter"/>
</dbReference>
<dbReference type="InterPro" id="IPR059104">
    <property type="entry name" value="Beta-prop_EIPR1-like"/>
</dbReference>
<dbReference type="AlphaFoldDB" id="A0A8T0KNU5"/>
<reference evidence="4 5" key="1">
    <citation type="submission" date="2020-05" db="EMBL/GenBank/DDBJ databases">
        <title>Vigna angularis (adzuki bean) Var. LongXiaoDou No. 4 denovo assembly.</title>
        <authorList>
            <person name="Xiang H."/>
        </authorList>
    </citation>
    <scope>NUCLEOTIDE SEQUENCE [LARGE SCALE GENOMIC DNA]</scope>
    <source>
        <tissue evidence="4">Leaf</tissue>
    </source>
</reference>
<gene>
    <name evidence="4" type="ORF">HKW66_Vig0093870</name>
</gene>
<evidence type="ECO:0000256" key="1">
    <source>
        <dbReference type="ARBA" id="ARBA00022574"/>
    </source>
</evidence>
<protein>
    <submittedName>
        <fullName evidence="4">WD repeat-containing protein</fullName>
    </submittedName>
</protein>
<organism evidence="4 5">
    <name type="scientific">Phaseolus angularis</name>
    <name type="common">Azuki bean</name>
    <name type="synonym">Vigna angularis</name>
    <dbReference type="NCBI Taxonomy" id="3914"/>
    <lineage>
        <taxon>Eukaryota</taxon>
        <taxon>Viridiplantae</taxon>
        <taxon>Streptophyta</taxon>
        <taxon>Embryophyta</taxon>
        <taxon>Tracheophyta</taxon>
        <taxon>Spermatophyta</taxon>
        <taxon>Magnoliopsida</taxon>
        <taxon>eudicotyledons</taxon>
        <taxon>Gunneridae</taxon>
        <taxon>Pentapetalae</taxon>
        <taxon>rosids</taxon>
        <taxon>fabids</taxon>
        <taxon>Fabales</taxon>
        <taxon>Fabaceae</taxon>
        <taxon>Papilionoideae</taxon>
        <taxon>50 kb inversion clade</taxon>
        <taxon>NPAAA clade</taxon>
        <taxon>indigoferoid/millettioid clade</taxon>
        <taxon>Phaseoleae</taxon>
        <taxon>Vigna</taxon>
    </lineage>
</organism>
<keyword evidence="1" id="KW-0853">WD repeat</keyword>
<dbReference type="InterPro" id="IPR040323">
    <property type="entry name" value="EIPR1"/>
</dbReference>
<dbReference type="SUPFAM" id="SSF50978">
    <property type="entry name" value="WD40 repeat-like"/>
    <property type="match status" value="1"/>
</dbReference>
<evidence type="ECO:0000313" key="4">
    <source>
        <dbReference type="EMBL" id="KAG2400759.1"/>
    </source>
</evidence>
<comment type="caution">
    <text evidence="4">The sequence shown here is derived from an EMBL/GenBank/DDBJ whole genome shotgun (WGS) entry which is preliminary data.</text>
</comment>
<dbReference type="EMBL" id="JABFOF010000004">
    <property type="protein sequence ID" value="KAG2400759.1"/>
    <property type="molecule type" value="Genomic_DNA"/>
</dbReference>
<dbReference type="PANTHER" id="PTHR14205">
    <property type="entry name" value="WD-REPEAT PROTEIN"/>
    <property type="match status" value="1"/>
</dbReference>
<keyword evidence="2" id="KW-0677">Repeat</keyword>
<evidence type="ECO:0000259" key="3">
    <source>
        <dbReference type="Pfam" id="PF23609"/>
    </source>
</evidence>
<dbReference type="InterPro" id="IPR015943">
    <property type="entry name" value="WD40/YVTN_repeat-like_dom_sf"/>
</dbReference>
<dbReference type="PANTHER" id="PTHR14205:SF15">
    <property type="entry name" value="EARP AND GARP COMPLEX-INTERACTING PROTEIN 1"/>
    <property type="match status" value="1"/>
</dbReference>
<dbReference type="Proteomes" id="UP000743370">
    <property type="component" value="Unassembled WGS sequence"/>
</dbReference>
<dbReference type="Gene3D" id="2.130.10.10">
    <property type="entry name" value="YVTN repeat-like/Quinoprotein amine dehydrogenase"/>
    <property type="match status" value="1"/>
</dbReference>
<sequence>MQAASSGIGYGLKYQARCISDVKADTDHTSFLAGTLSLKEENEVHLIRLSSSGTELFCEGLFSHPNEIWDLVSCPFDQRIFSTVYSNGETYGAAIWQIPELYGELNSPQLERITSLDTDSGKIKCILWWPSGRHDKLISINEENMYLWNLDVSKKTAQSSGTDSTVNLWLASTNHDELTTESRLVDSSARWVDPLLNSYSDYEDSIYGLTWSSREPWIFASLSYDGRVVVESVKPFIPKR</sequence>
<feature type="domain" description="EIPR1-like beta-propeller" evidence="3">
    <location>
        <begin position="5"/>
        <end position="161"/>
    </location>
</feature>
<accession>A0A8T0KNU5</accession>
<dbReference type="InterPro" id="IPR036322">
    <property type="entry name" value="WD40_repeat_dom_sf"/>
</dbReference>